<feature type="non-terminal residue" evidence="2">
    <location>
        <position position="177"/>
    </location>
</feature>
<sequence length="177" mass="19788">LLRSARSSSAQDFRRKKAIPIAEDIWTIVQRDPPSFHVEVQRYIDQHTPEEFVDDVIRGTPNPLLIQLEQTAVDMDKLAEGRASDADPELRTASRDRGTYLVWARPKSHIHTTLHATLTSKRGDSRPGKKAAFYAGKGSSGQYGIQSRATSYVHADAEMTIHRLIRDNDLGPTVLVS</sequence>
<dbReference type="Proteomes" id="UP000779574">
    <property type="component" value="Unassembled WGS sequence"/>
</dbReference>
<evidence type="ECO:0000313" key="3">
    <source>
        <dbReference type="Proteomes" id="UP000779574"/>
    </source>
</evidence>
<gene>
    <name evidence="2" type="ORF">KCU76_g10022</name>
</gene>
<accession>A0A9P8J6N2</accession>
<comment type="caution">
    <text evidence="2">The sequence shown here is derived from an EMBL/GenBank/DDBJ whole genome shotgun (WGS) entry which is preliminary data.</text>
</comment>
<proteinExistence type="predicted"/>
<feature type="region of interest" description="Disordered" evidence="1">
    <location>
        <begin position="120"/>
        <end position="143"/>
    </location>
</feature>
<reference evidence="2" key="1">
    <citation type="journal article" date="2021" name="J Fungi (Basel)">
        <title>Virulence traits and population genomics of the black yeast Aureobasidium melanogenum.</title>
        <authorList>
            <person name="Cernosa A."/>
            <person name="Sun X."/>
            <person name="Gostincar C."/>
            <person name="Fang C."/>
            <person name="Gunde-Cimerman N."/>
            <person name="Song Z."/>
        </authorList>
    </citation>
    <scope>NUCLEOTIDE SEQUENCE</scope>
    <source>
        <strain evidence="2">EXF-9911</strain>
    </source>
</reference>
<reference evidence="2" key="2">
    <citation type="submission" date="2021-08" db="EMBL/GenBank/DDBJ databases">
        <authorList>
            <person name="Gostincar C."/>
            <person name="Sun X."/>
            <person name="Song Z."/>
            <person name="Gunde-Cimerman N."/>
        </authorList>
    </citation>
    <scope>NUCLEOTIDE SEQUENCE</scope>
    <source>
        <strain evidence="2">EXF-9911</strain>
    </source>
</reference>
<evidence type="ECO:0000256" key="1">
    <source>
        <dbReference type="SAM" id="MobiDB-lite"/>
    </source>
</evidence>
<evidence type="ECO:0000313" key="2">
    <source>
        <dbReference type="EMBL" id="KAG9687868.1"/>
    </source>
</evidence>
<protein>
    <submittedName>
        <fullName evidence="2">Uncharacterized protein</fullName>
    </submittedName>
</protein>
<dbReference type="AlphaFoldDB" id="A0A9P8J6N2"/>
<name>A0A9P8J6N2_AURME</name>
<organism evidence="2 3">
    <name type="scientific">Aureobasidium melanogenum</name>
    <name type="common">Aureobasidium pullulans var. melanogenum</name>
    <dbReference type="NCBI Taxonomy" id="46634"/>
    <lineage>
        <taxon>Eukaryota</taxon>
        <taxon>Fungi</taxon>
        <taxon>Dikarya</taxon>
        <taxon>Ascomycota</taxon>
        <taxon>Pezizomycotina</taxon>
        <taxon>Dothideomycetes</taxon>
        <taxon>Dothideomycetidae</taxon>
        <taxon>Dothideales</taxon>
        <taxon>Saccotheciaceae</taxon>
        <taxon>Aureobasidium</taxon>
    </lineage>
</organism>
<dbReference type="EMBL" id="JAHFXF010000432">
    <property type="protein sequence ID" value="KAG9687868.1"/>
    <property type="molecule type" value="Genomic_DNA"/>
</dbReference>
<dbReference type="OrthoDB" id="10640023at2759"/>
<feature type="non-terminal residue" evidence="2">
    <location>
        <position position="1"/>
    </location>
</feature>